<accession>A0ABQ0PZ43</accession>
<dbReference type="InterPro" id="IPR009326">
    <property type="entry name" value="DUF984"/>
</dbReference>
<organism evidence="2 3">
    <name type="scientific">Asaia krungthepensis NRIC 0535</name>
    <dbReference type="NCBI Taxonomy" id="1307925"/>
    <lineage>
        <taxon>Bacteria</taxon>
        <taxon>Pseudomonadati</taxon>
        <taxon>Pseudomonadota</taxon>
        <taxon>Alphaproteobacteria</taxon>
        <taxon>Acetobacterales</taxon>
        <taxon>Acetobacteraceae</taxon>
        <taxon>Asaia</taxon>
    </lineage>
</organism>
<dbReference type="Proteomes" id="UP001062776">
    <property type="component" value="Unassembled WGS sequence"/>
</dbReference>
<dbReference type="SMART" id="SM01022">
    <property type="entry name" value="ASCH"/>
    <property type="match status" value="1"/>
</dbReference>
<keyword evidence="3" id="KW-1185">Reference proteome</keyword>
<evidence type="ECO:0000313" key="2">
    <source>
        <dbReference type="EMBL" id="GBQ85170.1"/>
    </source>
</evidence>
<dbReference type="Pfam" id="PF04266">
    <property type="entry name" value="ASCH"/>
    <property type="match status" value="1"/>
</dbReference>
<dbReference type="InterPro" id="IPR007374">
    <property type="entry name" value="ASCH_domain"/>
</dbReference>
<gene>
    <name evidence="2" type="ORF">AA0535_0691</name>
</gene>
<dbReference type="CDD" id="cd06553">
    <property type="entry name" value="ASCH_Ef3133_like"/>
    <property type="match status" value="1"/>
</dbReference>
<dbReference type="InterPro" id="IPR015947">
    <property type="entry name" value="PUA-like_sf"/>
</dbReference>
<dbReference type="Gene3D" id="3.10.400.10">
    <property type="entry name" value="Sulfate adenylyltransferase"/>
    <property type="match status" value="1"/>
</dbReference>
<evidence type="ECO:0000313" key="3">
    <source>
        <dbReference type="Proteomes" id="UP001062776"/>
    </source>
</evidence>
<comment type="caution">
    <text evidence="2">The sequence shown here is derived from an EMBL/GenBank/DDBJ whole genome shotgun (WGS) entry which is preliminary data.</text>
</comment>
<evidence type="ECO:0000259" key="1">
    <source>
        <dbReference type="SMART" id="SM01022"/>
    </source>
</evidence>
<feature type="domain" description="ASCH" evidence="1">
    <location>
        <begin position="35"/>
        <end position="148"/>
    </location>
</feature>
<dbReference type="PANTHER" id="PTHR39203:SF1">
    <property type="entry name" value="CYTOPLASMIC PROTEIN"/>
    <property type="match status" value="1"/>
</dbReference>
<proteinExistence type="predicted"/>
<dbReference type="PANTHER" id="PTHR39203">
    <property type="entry name" value="CYTOPLASMIC PROTEIN-RELATED"/>
    <property type="match status" value="1"/>
</dbReference>
<sequence length="154" mass="17652">MFKASLTFVDGAFFCGIMTDILSAPPADWESLERFSFGDNPALADELLELVLRGIKTGTCWAAIDGQQTVTGQLNVVCDGRDQPRAIIRTCSLEKRRYCDVSADFAAKEGEGDRSLAYWRREHERYFRRLNQFSETMELWCEEFVVVFVFPETR</sequence>
<name>A0ABQ0PZ43_9PROT</name>
<dbReference type="EMBL" id="BAPV01000004">
    <property type="protein sequence ID" value="GBQ85170.1"/>
    <property type="molecule type" value="Genomic_DNA"/>
</dbReference>
<dbReference type="SUPFAM" id="SSF88697">
    <property type="entry name" value="PUA domain-like"/>
    <property type="match status" value="1"/>
</dbReference>
<reference evidence="2" key="1">
    <citation type="submission" date="2013-04" db="EMBL/GenBank/DDBJ databases">
        <title>The genome sequencing project of 58 acetic acid bacteria.</title>
        <authorList>
            <person name="Okamoto-Kainuma A."/>
            <person name="Ishikawa M."/>
            <person name="Umino S."/>
            <person name="Koizumi Y."/>
            <person name="Shiwa Y."/>
            <person name="Yoshikawa H."/>
            <person name="Matsutani M."/>
            <person name="Matsushita K."/>
        </authorList>
    </citation>
    <scope>NUCLEOTIDE SEQUENCE</scope>
    <source>
        <strain evidence="2">NRIC 0535</strain>
    </source>
</reference>
<protein>
    <recommendedName>
        <fullName evidence="1">ASCH domain-containing protein</fullName>
    </recommendedName>
</protein>